<accession>A0A438CAZ2</accession>
<proteinExistence type="predicted"/>
<gene>
    <name evidence="1" type="ORF">CK203_112221</name>
</gene>
<dbReference type="AlphaFoldDB" id="A0A438CAZ2"/>
<dbReference type="EMBL" id="QGNW01002369">
    <property type="protein sequence ID" value="RVW20414.1"/>
    <property type="molecule type" value="Genomic_DNA"/>
</dbReference>
<organism evidence="1 2">
    <name type="scientific">Vitis vinifera</name>
    <name type="common">Grape</name>
    <dbReference type="NCBI Taxonomy" id="29760"/>
    <lineage>
        <taxon>Eukaryota</taxon>
        <taxon>Viridiplantae</taxon>
        <taxon>Streptophyta</taxon>
        <taxon>Embryophyta</taxon>
        <taxon>Tracheophyta</taxon>
        <taxon>Spermatophyta</taxon>
        <taxon>Magnoliopsida</taxon>
        <taxon>eudicotyledons</taxon>
        <taxon>Gunneridae</taxon>
        <taxon>Pentapetalae</taxon>
        <taxon>rosids</taxon>
        <taxon>Vitales</taxon>
        <taxon>Vitaceae</taxon>
        <taxon>Viteae</taxon>
        <taxon>Vitis</taxon>
    </lineage>
</organism>
<protein>
    <submittedName>
        <fullName evidence="1">Uncharacterized protein</fullName>
    </submittedName>
</protein>
<name>A0A438CAZ2_VITVI</name>
<comment type="caution">
    <text evidence="1">The sequence shown here is derived from an EMBL/GenBank/DDBJ whole genome shotgun (WGS) entry which is preliminary data.</text>
</comment>
<reference evidence="1 2" key="1">
    <citation type="journal article" date="2018" name="PLoS Genet.">
        <title>Population sequencing reveals clonal diversity and ancestral inbreeding in the grapevine cultivar Chardonnay.</title>
        <authorList>
            <person name="Roach M.J."/>
            <person name="Johnson D.L."/>
            <person name="Bohlmann J."/>
            <person name="van Vuuren H.J."/>
            <person name="Jones S.J."/>
            <person name="Pretorius I.S."/>
            <person name="Schmidt S.A."/>
            <person name="Borneman A.R."/>
        </authorList>
    </citation>
    <scope>NUCLEOTIDE SEQUENCE [LARGE SCALE GENOMIC DNA]</scope>
    <source>
        <strain evidence="2">cv. Chardonnay</strain>
        <tissue evidence="1">Leaf</tissue>
    </source>
</reference>
<sequence length="98" mass="10712">MSETQKLSFHQRALWAMDTKWGQASLGRDEGEVLAHGNKCNVLVSSGVSLNLWGEFVRSELNLVDPLTKPLSKKLAEETSRGGLLPITEVKSGGNPTY</sequence>
<evidence type="ECO:0000313" key="2">
    <source>
        <dbReference type="Proteomes" id="UP000288805"/>
    </source>
</evidence>
<dbReference type="Proteomes" id="UP000288805">
    <property type="component" value="Unassembled WGS sequence"/>
</dbReference>
<evidence type="ECO:0000313" key="1">
    <source>
        <dbReference type="EMBL" id="RVW20414.1"/>
    </source>
</evidence>